<dbReference type="Proteomes" id="UP001597391">
    <property type="component" value="Unassembled WGS sequence"/>
</dbReference>
<evidence type="ECO:0000313" key="2">
    <source>
        <dbReference type="Proteomes" id="UP001597391"/>
    </source>
</evidence>
<proteinExistence type="predicted"/>
<sequence length="249" mass="26122">MSRKATGPTVLVVALVLSGCGVVPDFPPPIPDSYVPTVTVSAEEAVQGNLSSYGFSEAQRMAVRVRNVSCTGVTRGTGFALDSRTLITNKHVVEGTTLLQLNTYDGRDVSVTNSSLAPLADLALVRTTEDLDAYPVLADEDPEEGEPITVVGYPNGGELTVTSGTVIRYTNDPINQNLGEVIYSDAEVEHGSSGSAVLDSEGRLIGVVYAKNTSGASYIIPVSTLKKILAADDEGFTAQENVSCAHASR</sequence>
<name>A0ABW5XHA3_9MICO</name>
<accession>A0ABW5XHA3</accession>
<dbReference type="Pfam" id="PF13365">
    <property type="entry name" value="Trypsin_2"/>
    <property type="match status" value="1"/>
</dbReference>
<dbReference type="PANTHER" id="PTHR43019">
    <property type="entry name" value="SERINE ENDOPROTEASE DEGS"/>
    <property type="match status" value="1"/>
</dbReference>
<keyword evidence="2" id="KW-1185">Reference proteome</keyword>
<evidence type="ECO:0000313" key="1">
    <source>
        <dbReference type="EMBL" id="MFD2841232.1"/>
    </source>
</evidence>
<keyword evidence="1" id="KW-0378">Hydrolase</keyword>
<keyword evidence="1" id="KW-0645">Protease</keyword>
<dbReference type="SUPFAM" id="SSF50494">
    <property type="entry name" value="Trypsin-like serine proteases"/>
    <property type="match status" value="1"/>
</dbReference>
<dbReference type="EMBL" id="JBHUOP010000004">
    <property type="protein sequence ID" value="MFD2841232.1"/>
    <property type="molecule type" value="Genomic_DNA"/>
</dbReference>
<dbReference type="Gene3D" id="2.40.10.120">
    <property type="match status" value="1"/>
</dbReference>
<dbReference type="PROSITE" id="PS51257">
    <property type="entry name" value="PROKAR_LIPOPROTEIN"/>
    <property type="match status" value="1"/>
</dbReference>
<reference evidence="2" key="1">
    <citation type="journal article" date="2019" name="Int. J. Syst. Evol. Microbiol.">
        <title>The Global Catalogue of Microorganisms (GCM) 10K type strain sequencing project: providing services to taxonomists for standard genome sequencing and annotation.</title>
        <authorList>
            <consortium name="The Broad Institute Genomics Platform"/>
            <consortium name="The Broad Institute Genome Sequencing Center for Infectious Disease"/>
            <person name="Wu L."/>
            <person name="Ma J."/>
        </authorList>
    </citation>
    <scope>NUCLEOTIDE SEQUENCE [LARGE SCALE GENOMIC DNA]</scope>
    <source>
        <strain evidence="2">KCTC 33576</strain>
    </source>
</reference>
<dbReference type="GO" id="GO:0008233">
    <property type="term" value="F:peptidase activity"/>
    <property type="evidence" value="ECO:0007669"/>
    <property type="project" value="UniProtKB-KW"/>
</dbReference>
<protein>
    <submittedName>
        <fullName evidence="1">Serine protease</fullName>
    </submittedName>
</protein>
<gene>
    <name evidence="1" type="ORF">ACFSYH_11725</name>
</gene>
<dbReference type="InterPro" id="IPR001940">
    <property type="entry name" value="Peptidase_S1C"/>
</dbReference>
<dbReference type="InterPro" id="IPR009003">
    <property type="entry name" value="Peptidase_S1_PA"/>
</dbReference>
<dbReference type="PANTHER" id="PTHR43019:SF23">
    <property type="entry name" value="PROTEASE DO-LIKE 5, CHLOROPLASTIC"/>
    <property type="match status" value="1"/>
</dbReference>
<dbReference type="PRINTS" id="PR00834">
    <property type="entry name" value="PROTEASES2C"/>
</dbReference>
<dbReference type="GO" id="GO:0006508">
    <property type="term" value="P:proteolysis"/>
    <property type="evidence" value="ECO:0007669"/>
    <property type="project" value="UniProtKB-KW"/>
</dbReference>
<comment type="caution">
    <text evidence="1">The sequence shown here is derived from an EMBL/GenBank/DDBJ whole genome shotgun (WGS) entry which is preliminary data.</text>
</comment>
<organism evidence="1 2">
    <name type="scientific">Populibacterium corticicola</name>
    <dbReference type="NCBI Taxonomy" id="1812826"/>
    <lineage>
        <taxon>Bacteria</taxon>
        <taxon>Bacillati</taxon>
        <taxon>Actinomycetota</taxon>
        <taxon>Actinomycetes</taxon>
        <taxon>Micrococcales</taxon>
        <taxon>Jonesiaceae</taxon>
        <taxon>Populibacterium</taxon>
    </lineage>
</organism>